<dbReference type="Gene3D" id="2.60.40.1120">
    <property type="entry name" value="Carboxypeptidase-like, regulatory domain"/>
    <property type="match status" value="1"/>
</dbReference>
<comment type="subcellular location">
    <subcellularLocation>
        <location evidence="1">Cell outer membrane</location>
        <topology evidence="1">Multi-pass membrane protein</topology>
    </subcellularLocation>
</comment>
<keyword evidence="2" id="KW-0813">Transport</keyword>
<feature type="chain" id="PRO_5047384030" evidence="11">
    <location>
        <begin position="21"/>
        <end position="775"/>
    </location>
</feature>
<evidence type="ECO:0000256" key="10">
    <source>
        <dbReference type="RuleBase" id="RU003357"/>
    </source>
</evidence>
<evidence type="ECO:0000256" key="5">
    <source>
        <dbReference type="ARBA" id="ARBA00022729"/>
    </source>
</evidence>
<reference evidence="15" key="1">
    <citation type="journal article" date="2019" name="Int. J. Syst. Evol. Microbiol.">
        <title>The Global Catalogue of Microorganisms (GCM) 10K type strain sequencing project: providing services to taxonomists for standard genome sequencing and annotation.</title>
        <authorList>
            <consortium name="The Broad Institute Genomics Platform"/>
            <consortium name="The Broad Institute Genome Sequencing Center for Infectious Disease"/>
            <person name="Wu L."/>
            <person name="Ma J."/>
        </authorList>
    </citation>
    <scope>NUCLEOTIDE SEQUENCE [LARGE SCALE GENOMIC DNA]</scope>
    <source>
        <strain evidence="15">KCTC 19812</strain>
    </source>
</reference>
<dbReference type="InterPro" id="IPR036942">
    <property type="entry name" value="Beta-barrel_TonB_sf"/>
</dbReference>
<evidence type="ECO:0000259" key="12">
    <source>
        <dbReference type="Pfam" id="PF00593"/>
    </source>
</evidence>
<evidence type="ECO:0000256" key="2">
    <source>
        <dbReference type="ARBA" id="ARBA00022448"/>
    </source>
</evidence>
<dbReference type="EMBL" id="JBHUIV010000010">
    <property type="protein sequence ID" value="MFD2200890.1"/>
    <property type="molecule type" value="Genomic_DNA"/>
</dbReference>
<dbReference type="Proteomes" id="UP001597414">
    <property type="component" value="Unassembled WGS sequence"/>
</dbReference>
<keyword evidence="6 10" id="KW-0798">TonB box</keyword>
<dbReference type="InterPro" id="IPR037066">
    <property type="entry name" value="Plug_dom_sf"/>
</dbReference>
<evidence type="ECO:0000313" key="15">
    <source>
        <dbReference type="Proteomes" id="UP001597414"/>
    </source>
</evidence>
<keyword evidence="8 14" id="KW-0675">Receptor</keyword>
<organism evidence="14 15">
    <name type="scientific">Shivajiella indica</name>
    <dbReference type="NCBI Taxonomy" id="872115"/>
    <lineage>
        <taxon>Bacteria</taxon>
        <taxon>Pseudomonadati</taxon>
        <taxon>Bacteroidota</taxon>
        <taxon>Cytophagia</taxon>
        <taxon>Cytophagales</taxon>
        <taxon>Cyclobacteriaceae</taxon>
        <taxon>Shivajiella</taxon>
    </lineage>
</organism>
<dbReference type="Pfam" id="PF07715">
    <property type="entry name" value="Plug"/>
    <property type="match status" value="1"/>
</dbReference>
<evidence type="ECO:0000256" key="11">
    <source>
        <dbReference type="SAM" id="SignalP"/>
    </source>
</evidence>
<dbReference type="InterPro" id="IPR012910">
    <property type="entry name" value="Plug_dom"/>
</dbReference>
<evidence type="ECO:0000256" key="7">
    <source>
        <dbReference type="ARBA" id="ARBA00023136"/>
    </source>
</evidence>
<comment type="similarity">
    <text evidence="10">Belongs to the TonB-dependent receptor family.</text>
</comment>
<dbReference type="SUPFAM" id="SSF49464">
    <property type="entry name" value="Carboxypeptidase regulatory domain-like"/>
    <property type="match status" value="1"/>
</dbReference>
<sequence>MRKTTLIFLLLFLSVGLLEAQQEKMTLSGYVRDASTGEELLGATVLIKGTLEGAVTNLYGFYSISLNPGNYTVAISYMGFESKIIDIELQSDLNLSFELMPTNLSLEMVEVSAIAKDEKILEIGSGIERVSMEQMKKMPKLLGEVDLIRNIQLLPGISTVGEGTSGFNVRGGGADENLILLDEATVFNAAHVMGFFSIFNSDAIKDVKIYKGGLPAQYGGRLSSVLDVRQLEGNSKKLNVKGGIGLLSSRLTVEGPIQKDKTSFLLAGRRSYMDVFTRLSGDEELKNNNLYFYDFNAKINHKFSDKDRVFLSYYSGNDVMRLGDLFSSSWGNNTMTFRWNHIFNPKLFTNITVTNSKYFYHLIGSHGPDAWDWKSSILNQNFKVDAAYFMNPNRTIDFGLQSNMQDYVPGTIIPTSDDSAVNSLEMAKEYAIESGVYVSWNEKINDQWKFELGLRYVDFRRLGGTQYIYENGIKERDAIIDTLQFSRFQSMASYNGIEPRLNLSFNPNKETAIKASFHRANQFVHLISNTNSPSPIDVWKPSNAYLKPAQVDQISLGLVRGIQNNNFELVLEGYFKNYNRVLEFKDGASLTFNETLETEVLEGIGRAYGLEASIEKKEGRFTGRVSYTLSRSERKVAGINQGEWYRANFDKPHDLSIYGLYQLNKKWDFSANFVLASGRPFTQPIGKYEWDGMVLPVMGERNAQRIPTYHRLDIAANLNPEGKRGSWSFGLYNVYARRNAYSIFFRQQESSPQTEAVRLSILGSVIPSVTYNFKF</sequence>
<dbReference type="InterPro" id="IPR000531">
    <property type="entry name" value="Beta-barrel_TonB"/>
</dbReference>
<dbReference type="Gene3D" id="2.170.130.10">
    <property type="entry name" value="TonB-dependent receptor, plug domain"/>
    <property type="match status" value="1"/>
</dbReference>
<keyword evidence="5 11" id="KW-0732">Signal</keyword>
<keyword evidence="15" id="KW-1185">Reference proteome</keyword>
<evidence type="ECO:0000259" key="13">
    <source>
        <dbReference type="Pfam" id="PF07715"/>
    </source>
</evidence>
<evidence type="ECO:0000256" key="4">
    <source>
        <dbReference type="ARBA" id="ARBA00022692"/>
    </source>
</evidence>
<dbReference type="SUPFAM" id="SSF56935">
    <property type="entry name" value="Porins"/>
    <property type="match status" value="1"/>
</dbReference>
<dbReference type="PANTHER" id="PTHR30069">
    <property type="entry name" value="TONB-DEPENDENT OUTER MEMBRANE RECEPTOR"/>
    <property type="match status" value="1"/>
</dbReference>
<dbReference type="Pfam" id="PF00593">
    <property type="entry name" value="TonB_dep_Rec_b-barrel"/>
    <property type="match status" value="1"/>
</dbReference>
<dbReference type="InterPro" id="IPR008969">
    <property type="entry name" value="CarboxyPept-like_regulatory"/>
</dbReference>
<feature type="domain" description="TonB-dependent receptor plug" evidence="13">
    <location>
        <begin position="127"/>
        <end position="221"/>
    </location>
</feature>
<keyword evidence="9" id="KW-0998">Cell outer membrane</keyword>
<dbReference type="Pfam" id="PF13715">
    <property type="entry name" value="CarbopepD_reg_2"/>
    <property type="match status" value="1"/>
</dbReference>
<keyword evidence="3" id="KW-1134">Transmembrane beta strand</keyword>
<protein>
    <submittedName>
        <fullName evidence="14">TonB-dependent receptor domain-containing protein</fullName>
    </submittedName>
</protein>
<evidence type="ECO:0000256" key="8">
    <source>
        <dbReference type="ARBA" id="ARBA00023170"/>
    </source>
</evidence>
<dbReference type="PANTHER" id="PTHR30069:SF29">
    <property type="entry name" value="HEMOGLOBIN AND HEMOGLOBIN-HAPTOGLOBIN-BINDING PROTEIN 1-RELATED"/>
    <property type="match status" value="1"/>
</dbReference>
<evidence type="ECO:0000256" key="3">
    <source>
        <dbReference type="ARBA" id="ARBA00022452"/>
    </source>
</evidence>
<name>A0ABW5B7R9_9BACT</name>
<feature type="domain" description="TonB-dependent receptor-like beta-barrel" evidence="12">
    <location>
        <begin position="293"/>
        <end position="734"/>
    </location>
</feature>
<dbReference type="RefSeq" id="WP_380800767.1">
    <property type="nucleotide sequence ID" value="NZ_JBHUIV010000010.1"/>
</dbReference>
<proteinExistence type="inferred from homology"/>
<evidence type="ECO:0000256" key="9">
    <source>
        <dbReference type="ARBA" id="ARBA00023237"/>
    </source>
</evidence>
<accession>A0ABW5B7R9</accession>
<evidence type="ECO:0000256" key="6">
    <source>
        <dbReference type="ARBA" id="ARBA00023077"/>
    </source>
</evidence>
<gene>
    <name evidence="14" type="ORF">ACFSKV_04880</name>
</gene>
<keyword evidence="7 10" id="KW-0472">Membrane</keyword>
<evidence type="ECO:0000313" key="14">
    <source>
        <dbReference type="EMBL" id="MFD2200890.1"/>
    </source>
</evidence>
<keyword evidence="4" id="KW-0812">Transmembrane</keyword>
<evidence type="ECO:0000256" key="1">
    <source>
        <dbReference type="ARBA" id="ARBA00004571"/>
    </source>
</evidence>
<feature type="signal peptide" evidence="11">
    <location>
        <begin position="1"/>
        <end position="20"/>
    </location>
</feature>
<comment type="caution">
    <text evidence="14">The sequence shown here is derived from an EMBL/GenBank/DDBJ whole genome shotgun (WGS) entry which is preliminary data.</text>
</comment>
<dbReference type="InterPro" id="IPR039426">
    <property type="entry name" value="TonB-dep_rcpt-like"/>
</dbReference>
<dbReference type="Gene3D" id="2.40.170.20">
    <property type="entry name" value="TonB-dependent receptor, beta-barrel domain"/>
    <property type="match status" value="1"/>
</dbReference>